<dbReference type="AlphaFoldDB" id="A0A7Y0X662"/>
<gene>
    <name evidence="2" type="ORF">HKB21_13310</name>
</gene>
<name>A0A7Y0X662_VIBPH</name>
<sequence length="81" mass="9277">LSDRLLSDSDMGHVYDFTDYIDDMDIVVKKHDLSEYQQCFIIAHSMGGAIATRYLQTHPEHPFTGLILSAPMFGINLPWYL</sequence>
<dbReference type="InterPro" id="IPR051044">
    <property type="entry name" value="MAG_DAG_Lipase"/>
</dbReference>
<dbReference type="Pfam" id="PF12146">
    <property type="entry name" value="Hydrolase_4"/>
    <property type="match status" value="1"/>
</dbReference>
<feature type="non-terminal residue" evidence="2">
    <location>
        <position position="1"/>
    </location>
</feature>
<protein>
    <submittedName>
        <fullName evidence="2">Alpha/beta fold hydrolase</fullName>
    </submittedName>
</protein>
<dbReference type="InterPro" id="IPR029058">
    <property type="entry name" value="AB_hydrolase_fold"/>
</dbReference>
<keyword evidence="2" id="KW-0378">Hydrolase</keyword>
<reference evidence="2 3" key="1">
    <citation type="submission" date="2020-04" db="EMBL/GenBank/DDBJ databases">
        <title>Whole-genome sequencing of Vibrio spp. from China reveals different genetic environments of blaCTX-M-14 among diverse lineages.</title>
        <authorList>
            <person name="Zheng Z."/>
            <person name="Ye L."/>
            <person name="Chen S."/>
        </authorList>
    </citation>
    <scope>NUCLEOTIDE SEQUENCE [LARGE SCALE GENOMIC DNA]</scope>
    <source>
        <strain evidence="2 3">Vb0574</strain>
    </source>
</reference>
<dbReference type="Gene3D" id="3.40.50.1820">
    <property type="entry name" value="alpha/beta hydrolase"/>
    <property type="match status" value="1"/>
</dbReference>
<dbReference type="EMBL" id="JABCLD010001270">
    <property type="protein sequence ID" value="NMU26596.1"/>
    <property type="molecule type" value="Genomic_DNA"/>
</dbReference>
<comment type="caution">
    <text evidence="2">The sequence shown here is derived from an EMBL/GenBank/DDBJ whole genome shotgun (WGS) entry which is preliminary data.</text>
</comment>
<organism evidence="2 3">
    <name type="scientific">Vibrio parahaemolyticus</name>
    <dbReference type="NCBI Taxonomy" id="670"/>
    <lineage>
        <taxon>Bacteria</taxon>
        <taxon>Pseudomonadati</taxon>
        <taxon>Pseudomonadota</taxon>
        <taxon>Gammaproteobacteria</taxon>
        <taxon>Vibrionales</taxon>
        <taxon>Vibrionaceae</taxon>
        <taxon>Vibrio</taxon>
    </lineage>
</organism>
<proteinExistence type="predicted"/>
<evidence type="ECO:0000313" key="2">
    <source>
        <dbReference type="EMBL" id="NMU26596.1"/>
    </source>
</evidence>
<feature type="domain" description="Serine aminopeptidase S33" evidence="1">
    <location>
        <begin position="7"/>
        <end position="78"/>
    </location>
</feature>
<dbReference type="InterPro" id="IPR022742">
    <property type="entry name" value="Hydrolase_4"/>
</dbReference>
<feature type="non-terminal residue" evidence="2">
    <location>
        <position position="81"/>
    </location>
</feature>
<dbReference type="GO" id="GO:0016787">
    <property type="term" value="F:hydrolase activity"/>
    <property type="evidence" value="ECO:0007669"/>
    <property type="project" value="UniProtKB-KW"/>
</dbReference>
<evidence type="ECO:0000313" key="3">
    <source>
        <dbReference type="Proteomes" id="UP000555836"/>
    </source>
</evidence>
<dbReference type="PANTHER" id="PTHR11614">
    <property type="entry name" value="PHOSPHOLIPASE-RELATED"/>
    <property type="match status" value="1"/>
</dbReference>
<evidence type="ECO:0000259" key="1">
    <source>
        <dbReference type="Pfam" id="PF12146"/>
    </source>
</evidence>
<dbReference type="SUPFAM" id="SSF53474">
    <property type="entry name" value="alpha/beta-Hydrolases"/>
    <property type="match status" value="1"/>
</dbReference>
<dbReference type="Proteomes" id="UP000555836">
    <property type="component" value="Unassembled WGS sequence"/>
</dbReference>
<accession>A0A7Y0X662</accession>